<evidence type="ECO:0000313" key="3">
    <source>
        <dbReference type="Proteomes" id="UP001374535"/>
    </source>
</evidence>
<protein>
    <submittedName>
        <fullName evidence="2">Uncharacterized protein</fullName>
    </submittedName>
</protein>
<feature type="region of interest" description="Disordered" evidence="1">
    <location>
        <begin position="85"/>
        <end position="112"/>
    </location>
</feature>
<name>A0AAQ3N9I4_VIGMU</name>
<accession>A0AAQ3N9I4</accession>
<reference evidence="2 3" key="1">
    <citation type="journal article" date="2023" name="Life. Sci Alliance">
        <title>Evolutionary insights into 3D genome organization and epigenetic landscape of Vigna mungo.</title>
        <authorList>
            <person name="Junaid A."/>
            <person name="Singh B."/>
            <person name="Bhatia S."/>
        </authorList>
    </citation>
    <scope>NUCLEOTIDE SEQUENCE [LARGE SCALE GENOMIC DNA]</scope>
    <source>
        <strain evidence="2">Urdbean</strain>
    </source>
</reference>
<dbReference type="Proteomes" id="UP001374535">
    <property type="component" value="Chromosome 6"/>
</dbReference>
<gene>
    <name evidence="2" type="ORF">V8G54_019181</name>
</gene>
<evidence type="ECO:0000313" key="2">
    <source>
        <dbReference type="EMBL" id="WVZ05835.1"/>
    </source>
</evidence>
<proteinExistence type="predicted"/>
<feature type="compositionally biased region" description="Polar residues" evidence="1">
    <location>
        <begin position="87"/>
        <end position="103"/>
    </location>
</feature>
<dbReference type="EMBL" id="CP144695">
    <property type="protein sequence ID" value="WVZ05835.1"/>
    <property type="molecule type" value="Genomic_DNA"/>
</dbReference>
<organism evidence="2 3">
    <name type="scientific">Vigna mungo</name>
    <name type="common">Black gram</name>
    <name type="synonym">Phaseolus mungo</name>
    <dbReference type="NCBI Taxonomy" id="3915"/>
    <lineage>
        <taxon>Eukaryota</taxon>
        <taxon>Viridiplantae</taxon>
        <taxon>Streptophyta</taxon>
        <taxon>Embryophyta</taxon>
        <taxon>Tracheophyta</taxon>
        <taxon>Spermatophyta</taxon>
        <taxon>Magnoliopsida</taxon>
        <taxon>eudicotyledons</taxon>
        <taxon>Gunneridae</taxon>
        <taxon>Pentapetalae</taxon>
        <taxon>rosids</taxon>
        <taxon>fabids</taxon>
        <taxon>Fabales</taxon>
        <taxon>Fabaceae</taxon>
        <taxon>Papilionoideae</taxon>
        <taxon>50 kb inversion clade</taxon>
        <taxon>NPAAA clade</taxon>
        <taxon>indigoferoid/millettioid clade</taxon>
        <taxon>Phaseoleae</taxon>
        <taxon>Vigna</taxon>
    </lineage>
</organism>
<sequence>MSVNYLLQHEPKYSTVSFKLYRMFFLFFQSGSSFGHGNIYTGCFLCYSQVYTCSFFSSEALGTLFRLFSSHERPILVDNDVIEDASDSSAPTERNTSFRSSLNKMPEHVKML</sequence>
<evidence type="ECO:0000256" key="1">
    <source>
        <dbReference type="SAM" id="MobiDB-lite"/>
    </source>
</evidence>
<keyword evidence="3" id="KW-1185">Reference proteome</keyword>
<dbReference type="AlphaFoldDB" id="A0AAQ3N9I4"/>